<comment type="caution">
    <text evidence="2">The sequence shown here is derived from an EMBL/GenBank/DDBJ whole genome shotgun (WGS) entry which is preliminary data.</text>
</comment>
<dbReference type="Proteomes" id="UP000441358">
    <property type="component" value="Unassembled WGS sequence"/>
</dbReference>
<dbReference type="InterPro" id="IPR026898">
    <property type="entry name" value="PrsW"/>
</dbReference>
<evidence type="ECO:0000313" key="2">
    <source>
        <dbReference type="EMBL" id="MRZ52666.1"/>
    </source>
</evidence>
<dbReference type="Pfam" id="PF13367">
    <property type="entry name" value="PrsW-protease"/>
    <property type="match status" value="1"/>
</dbReference>
<dbReference type="GO" id="GO:0006508">
    <property type="term" value="P:proteolysis"/>
    <property type="evidence" value="ECO:0007669"/>
    <property type="project" value="UniProtKB-KW"/>
</dbReference>
<feature type="transmembrane region" description="Helical" evidence="1">
    <location>
        <begin position="210"/>
        <end position="237"/>
    </location>
</feature>
<protein>
    <submittedName>
        <fullName evidence="2">PrsW family intramembrane metalloprotease</fullName>
    </submittedName>
</protein>
<keyword evidence="2" id="KW-0645">Protease</keyword>
<keyword evidence="1" id="KW-0812">Transmembrane</keyword>
<reference evidence="2 3" key="1">
    <citation type="journal article" date="2019" name="Nat. Med.">
        <title>A library of human gut bacterial isolates paired with longitudinal multiomics data enables mechanistic microbiome research.</title>
        <authorList>
            <person name="Poyet M."/>
            <person name="Groussin M."/>
            <person name="Gibbons S.M."/>
            <person name="Avila-Pacheco J."/>
            <person name="Jiang X."/>
            <person name="Kearney S.M."/>
            <person name="Perrotta A.R."/>
            <person name="Berdy B."/>
            <person name="Zhao S."/>
            <person name="Lieberman T.D."/>
            <person name="Swanson P.K."/>
            <person name="Smith M."/>
            <person name="Roesemann S."/>
            <person name="Alexander J.E."/>
            <person name="Rich S.A."/>
            <person name="Livny J."/>
            <person name="Vlamakis H."/>
            <person name="Clish C."/>
            <person name="Bullock K."/>
            <person name="Deik A."/>
            <person name="Scott J."/>
            <person name="Pierce K.A."/>
            <person name="Xavier R.J."/>
            <person name="Alm E.J."/>
        </authorList>
    </citation>
    <scope>NUCLEOTIDE SEQUENCE [LARGE SCALE GENOMIC DNA]</scope>
    <source>
        <strain evidence="2 3">BIOML-A32</strain>
    </source>
</reference>
<feature type="transmembrane region" description="Helical" evidence="1">
    <location>
        <begin position="76"/>
        <end position="97"/>
    </location>
</feature>
<dbReference type="EMBL" id="WKMC01000029">
    <property type="protein sequence ID" value="MRZ52666.1"/>
    <property type="molecule type" value="Genomic_DNA"/>
</dbReference>
<feature type="transmembrane region" description="Helical" evidence="1">
    <location>
        <begin position="140"/>
        <end position="161"/>
    </location>
</feature>
<keyword evidence="2" id="KW-0482">Metalloprotease</keyword>
<feature type="transmembrane region" description="Helical" evidence="1">
    <location>
        <begin position="27"/>
        <end position="46"/>
    </location>
</feature>
<proteinExistence type="predicted"/>
<dbReference type="RefSeq" id="WP_129943404.1">
    <property type="nucleotide sequence ID" value="NZ_WKMC01000029.1"/>
</dbReference>
<feature type="transmembrane region" description="Helical" evidence="1">
    <location>
        <begin position="109"/>
        <end position="128"/>
    </location>
</feature>
<keyword evidence="1" id="KW-1133">Transmembrane helix</keyword>
<evidence type="ECO:0000313" key="3">
    <source>
        <dbReference type="Proteomes" id="UP000441358"/>
    </source>
</evidence>
<keyword evidence="2" id="KW-0378">Hydrolase</keyword>
<sequence>MEYTTWICFWPLISIILLIRKDLYPFWKWRNIFAVIAIGFLTIFFFRSPVAKNLYVTAISLCTDSYIPFYDQLSTSLALVIREEVMKGMMIAVLLICVKRLNPQMSMQWIVVIVPLYICNLFAWHEAMGYYQVSFMNTTFLARTLFPVHFIFQILMVFILFKYYDKEGKINQTLIFCGSLCAAIGIHFLWNVCVTLDNDLYKYMAANVHYLNLSYICTFVKIASATLLSIWVIYLWLRVFSHSQQRSYGNRFLQQAGDVLIKIVKGKVYFLPVTSIVLIGIFVTLGLYQYHIQDIKPLQMIGDLWDVKKNNVKIYTDNHSLKKIDLTTLPLVQAIDKGKIAPQKPYNYNLIPKYRYKPTELYKISIFGYKQYLLYKDIVIGYFPDNDNKKVLSIIP</sequence>
<accession>A0A7K0HQU9</accession>
<name>A0A7K0HQU9_PARDI</name>
<evidence type="ECO:0000256" key="1">
    <source>
        <dbReference type="SAM" id="Phobius"/>
    </source>
</evidence>
<organism evidence="2 3">
    <name type="scientific">Parabacteroides distasonis</name>
    <dbReference type="NCBI Taxonomy" id="823"/>
    <lineage>
        <taxon>Bacteria</taxon>
        <taxon>Pseudomonadati</taxon>
        <taxon>Bacteroidota</taxon>
        <taxon>Bacteroidia</taxon>
        <taxon>Bacteroidales</taxon>
        <taxon>Tannerellaceae</taxon>
        <taxon>Parabacteroides</taxon>
    </lineage>
</organism>
<keyword evidence="1" id="KW-0472">Membrane</keyword>
<dbReference type="GO" id="GO:0008237">
    <property type="term" value="F:metallopeptidase activity"/>
    <property type="evidence" value="ECO:0007669"/>
    <property type="project" value="UniProtKB-KW"/>
</dbReference>
<dbReference type="AlphaFoldDB" id="A0A7K0HQU9"/>
<feature type="transmembrane region" description="Helical" evidence="1">
    <location>
        <begin position="173"/>
        <end position="190"/>
    </location>
</feature>
<feature type="transmembrane region" description="Helical" evidence="1">
    <location>
        <begin position="268"/>
        <end position="290"/>
    </location>
</feature>
<gene>
    <name evidence="2" type="ORF">GKD66_21090</name>
</gene>